<evidence type="ECO:0000313" key="2">
    <source>
        <dbReference type="EMBL" id="PHH59069.1"/>
    </source>
</evidence>
<dbReference type="EMBL" id="NJEU01001952">
    <property type="protein sequence ID" value="PHH59069.1"/>
    <property type="molecule type" value="Genomic_DNA"/>
</dbReference>
<dbReference type="PANTHER" id="PTHR40518:SF1">
    <property type="entry name" value="ACETOACETATE DECARBOXYLASE"/>
    <property type="match status" value="1"/>
</dbReference>
<gene>
    <name evidence="2" type="ORF">CDD82_2567</name>
</gene>
<reference evidence="2 3" key="1">
    <citation type="submission" date="2017-06" db="EMBL/GenBank/DDBJ databases">
        <title>Ant-infecting Ophiocordyceps genomes reveal a high diversity of potential behavioral manipulation genes and a possible major role for enterotoxins.</title>
        <authorList>
            <person name="De Bekker C."/>
            <person name="Evans H.C."/>
            <person name="Brachmann A."/>
            <person name="Hughes D.P."/>
        </authorList>
    </citation>
    <scope>NUCLEOTIDE SEQUENCE [LARGE SCALE GENOMIC DNA]</scope>
    <source>
        <strain evidence="2 3">1348a</strain>
    </source>
</reference>
<evidence type="ECO:0000313" key="3">
    <source>
        <dbReference type="Proteomes" id="UP000224854"/>
    </source>
</evidence>
<proteinExistence type="predicted"/>
<feature type="compositionally biased region" description="Pro residues" evidence="1">
    <location>
        <begin position="1"/>
        <end position="16"/>
    </location>
</feature>
<sequence>MASPQLPSPPCQPSPSTPSTSAPCTPLATPLEAIPPPWHVRGDIYCISFWSGSKSSSLPAHAFSPLEAGSPFAGGAADGAPAASHSVPRGLGMIQIIRYHESPVGPYDEMLLVPGSFDWSGAGAADAAGAGPGKTRRRVGRSPRISRMYVSDRRACYNGRLNWNCPKHLARFVWTPGPNGAMSVSVYPHDANHSADPLETKPASSPFFQASFSPLRAAPVFPFATRWLGWLGLDTTLVMPPLPAGLAPELPGTRRWCSFMPQQYSRRTRLGWFDLAQPENTAGLEKSGADHGAYHHFWPALGRWALGCKMEDADVVFDMPQATWAPRAKL</sequence>
<dbReference type="AlphaFoldDB" id="A0A2C5X744"/>
<accession>A0A2C5X744</accession>
<feature type="compositionally biased region" description="Low complexity" evidence="1">
    <location>
        <begin position="17"/>
        <end position="28"/>
    </location>
</feature>
<organism evidence="2 3">
    <name type="scientific">Ophiocordyceps australis</name>
    <dbReference type="NCBI Taxonomy" id="1399860"/>
    <lineage>
        <taxon>Eukaryota</taxon>
        <taxon>Fungi</taxon>
        <taxon>Dikarya</taxon>
        <taxon>Ascomycota</taxon>
        <taxon>Pezizomycotina</taxon>
        <taxon>Sordariomycetes</taxon>
        <taxon>Hypocreomycetidae</taxon>
        <taxon>Hypocreales</taxon>
        <taxon>Ophiocordycipitaceae</taxon>
        <taxon>Ophiocordyceps</taxon>
    </lineage>
</organism>
<dbReference type="SUPFAM" id="SSF160104">
    <property type="entry name" value="Acetoacetate decarboxylase-like"/>
    <property type="match status" value="1"/>
</dbReference>
<dbReference type="PANTHER" id="PTHR40518">
    <property type="entry name" value="ACETOACETATE DECARBOXYLASE"/>
    <property type="match status" value="1"/>
</dbReference>
<evidence type="ECO:0000256" key="1">
    <source>
        <dbReference type="SAM" id="MobiDB-lite"/>
    </source>
</evidence>
<dbReference type="InterPro" id="IPR023375">
    <property type="entry name" value="ADC_dom_sf"/>
</dbReference>
<keyword evidence="3" id="KW-1185">Reference proteome</keyword>
<protein>
    <submittedName>
        <fullName evidence="2">Uncharacterized protein</fullName>
    </submittedName>
</protein>
<dbReference type="Proteomes" id="UP000224854">
    <property type="component" value="Unassembled WGS sequence"/>
</dbReference>
<name>A0A2C5X744_9HYPO</name>
<comment type="caution">
    <text evidence="2">The sequence shown here is derived from an EMBL/GenBank/DDBJ whole genome shotgun (WGS) entry which is preliminary data.</text>
</comment>
<feature type="region of interest" description="Disordered" evidence="1">
    <location>
        <begin position="1"/>
        <end position="28"/>
    </location>
</feature>
<dbReference type="OrthoDB" id="9970474at2759"/>